<feature type="compositionally biased region" description="Low complexity" evidence="1">
    <location>
        <begin position="107"/>
        <end position="123"/>
    </location>
</feature>
<dbReference type="RefSeq" id="XP_009542550.1">
    <property type="nucleotide sequence ID" value="XM_009544255.1"/>
</dbReference>
<gene>
    <name evidence="2" type="ORF">HETIRDRAFT_457467</name>
</gene>
<dbReference type="Proteomes" id="UP000030671">
    <property type="component" value="Unassembled WGS sequence"/>
</dbReference>
<protein>
    <submittedName>
        <fullName evidence="2">Uncharacterized protein</fullName>
    </submittedName>
</protein>
<dbReference type="EMBL" id="KI925455">
    <property type="protein sequence ID" value="ETW85720.1"/>
    <property type="molecule type" value="Genomic_DNA"/>
</dbReference>
<evidence type="ECO:0000313" key="2">
    <source>
        <dbReference type="EMBL" id="ETW85720.1"/>
    </source>
</evidence>
<dbReference type="GeneID" id="20676835"/>
<name>W4KK69_HETIT</name>
<accession>W4KK69</accession>
<keyword evidence="3" id="KW-1185">Reference proteome</keyword>
<feature type="compositionally biased region" description="Basic and acidic residues" evidence="1">
    <location>
        <begin position="196"/>
        <end position="206"/>
    </location>
</feature>
<dbReference type="HOGENOM" id="CLU_1272447_0_0_1"/>
<dbReference type="InParanoid" id="W4KK69"/>
<dbReference type="AlphaFoldDB" id="W4KK69"/>
<dbReference type="eggNOG" id="ENOG502T14C">
    <property type="taxonomic scope" value="Eukaryota"/>
</dbReference>
<proteinExistence type="predicted"/>
<sequence length="217" mass="24338">MDLSTLSLSLPDPLDAWYHAANLPPAYTHHPASSYPYYHHHPYYYPPTQHAWPMHWRHPYQPAHGPSSMKQTQYSNAVAGPSTLLSLPQPPLRPTLHIPEHLSVPGLVLSSPSAPNSPTSTDAPPTPSPEFVHVVCNAPLVAPKPVLYRPPAVLQFQLELPDPDEDLSHPPYTRKRKRSRDEPEDEKPGRTSTKRRATESALREINPRNSRRFSTSG</sequence>
<feature type="region of interest" description="Disordered" evidence="1">
    <location>
        <begin position="107"/>
        <end position="127"/>
    </location>
</feature>
<organism evidence="2 3">
    <name type="scientific">Heterobasidion irregulare (strain TC 32-1)</name>
    <dbReference type="NCBI Taxonomy" id="747525"/>
    <lineage>
        <taxon>Eukaryota</taxon>
        <taxon>Fungi</taxon>
        <taxon>Dikarya</taxon>
        <taxon>Basidiomycota</taxon>
        <taxon>Agaricomycotina</taxon>
        <taxon>Agaricomycetes</taxon>
        <taxon>Russulales</taxon>
        <taxon>Bondarzewiaceae</taxon>
        <taxon>Heterobasidion</taxon>
        <taxon>Heterobasidion annosum species complex</taxon>
    </lineage>
</organism>
<evidence type="ECO:0000313" key="3">
    <source>
        <dbReference type="Proteomes" id="UP000030671"/>
    </source>
</evidence>
<reference evidence="2 3" key="1">
    <citation type="journal article" date="2012" name="New Phytol.">
        <title>Insight into trade-off between wood decay and parasitism from the genome of a fungal forest pathogen.</title>
        <authorList>
            <person name="Olson A."/>
            <person name="Aerts A."/>
            <person name="Asiegbu F."/>
            <person name="Belbahri L."/>
            <person name="Bouzid O."/>
            <person name="Broberg A."/>
            <person name="Canback B."/>
            <person name="Coutinho P.M."/>
            <person name="Cullen D."/>
            <person name="Dalman K."/>
            <person name="Deflorio G."/>
            <person name="van Diepen L.T."/>
            <person name="Dunand C."/>
            <person name="Duplessis S."/>
            <person name="Durling M."/>
            <person name="Gonthier P."/>
            <person name="Grimwood J."/>
            <person name="Fossdal C.G."/>
            <person name="Hansson D."/>
            <person name="Henrissat B."/>
            <person name="Hietala A."/>
            <person name="Himmelstrand K."/>
            <person name="Hoffmeister D."/>
            <person name="Hogberg N."/>
            <person name="James T.Y."/>
            <person name="Karlsson M."/>
            <person name="Kohler A."/>
            <person name="Kues U."/>
            <person name="Lee Y.H."/>
            <person name="Lin Y.C."/>
            <person name="Lind M."/>
            <person name="Lindquist E."/>
            <person name="Lombard V."/>
            <person name="Lucas S."/>
            <person name="Lunden K."/>
            <person name="Morin E."/>
            <person name="Murat C."/>
            <person name="Park J."/>
            <person name="Raffaello T."/>
            <person name="Rouze P."/>
            <person name="Salamov A."/>
            <person name="Schmutz J."/>
            <person name="Solheim H."/>
            <person name="Stahlberg J."/>
            <person name="Velez H."/>
            <person name="de Vries R.P."/>
            <person name="Wiebenga A."/>
            <person name="Woodward S."/>
            <person name="Yakovlev I."/>
            <person name="Garbelotto M."/>
            <person name="Martin F."/>
            <person name="Grigoriev I.V."/>
            <person name="Stenlid J."/>
        </authorList>
    </citation>
    <scope>NUCLEOTIDE SEQUENCE [LARGE SCALE GENOMIC DNA]</scope>
    <source>
        <strain evidence="2 3">TC 32-1</strain>
    </source>
</reference>
<dbReference type="OrthoDB" id="3268298at2759"/>
<dbReference type="KEGG" id="hir:HETIRDRAFT_457467"/>
<evidence type="ECO:0000256" key="1">
    <source>
        <dbReference type="SAM" id="MobiDB-lite"/>
    </source>
</evidence>
<feature type="region of interest" description="Disordered" evidence="1">
    <location>
        <begin position="159"/>
        <end position="217"/>
    </location>
</feature>